<evidence type="ECO:0000256" key="5">
    <source>
        <dbReference type="ARBA" id="ARBA00023136"/>
    </source>
</evidence>
<feature type="transmembrane region" description="Helical" evidence="6">
    <location>
        <begin position="78"/>
        <end position="95"/>
    </location>
</feature>
<comment type="caution">
    <text evidence="8">The sequence shown here is derived from an EMBL/GenBank/DDBJ whole genome shotgun (WGS) entry which is preliminary data.</text>
</comment>
<dbReference type="Proteomes" id="UP001443914">
    <property type="component" value="Unassembled WGS sequence"/>
</dbReference>
<feature type="transmembrane region" description="Helical" evidence="6">
    <location>
        <begin position="115"/>
        <end position="135"/>
    </location>
</feature>
<dbReference type="InterPro" id="IPR006694">
    <property type="entry name" value="Fatty_acid_hydroxylase"/>
</dbReference>
<gene>
    <name evidence="8" type="ORF">RND81_14G137200</name>
</gene>
<evidence type="ECO:0000256" key="2">
    <source>
        <dbReference type="ARBA" id="ARBA00009324"/>
    </source>
</evidence>
<accession>A0AAW1GW10</accession>
<dbReference type="EMBL" id="JBDFQZ010000014">
    <property type="protein sequence ID" value="KAK9665797.1"/>
    <property type="molecule type" value="Genomic_DNA"/>
</dbReference>
<evidence type="ECO:0000313" key="9">
    <source>
        <dbReference type="Proteomes" id="UP001443914"/>
    </source>
</evidence>
<evidence type="ECO:0000256" key="1">
    <source>
        <dbReference type="ARBA" id="ARBA00004370"/>
    </source>
</evidence>
<dbReference type="PANTHER" id="PTHR11863">
    <property type="entry name" value="STEROL DESATURASE"/>
    <property type="match status" value="1"/>
</dbReference>
<comment type="similarity">
    <text evidence="2">Belongs to the sterol desaturase family.</text>
</comment>
<evidence type="ECO:0000256" key="4">
    <source>
        <dbReference type="ARBA" id="ARBA00022989"/>
    </source>
</evidence>
<dbReference type="GO" id="GO:0005506">
    <property type="term" value="F:iron ion binding"/>
    <property type="evidence" value="ECO:0007669"/>
    <property type="project" value="InterPro"/>
</dbReference>
<dbReference type="GO" id="GO:0008610">
    <property type="term" value="P:lipid biosynthetic process"/>
    <property type="evidence" value="ECO:0007669"/>
    <property type="project" value="InterPro"/>
</dbReference>
<evidence type="ECO:0000259" key="7">
    <source>
        <dbReference type="Pfam" id="PF04116"/>
    </source>
</evidence>
<evidence type="ECO:0000313" key="8">
    <source>
        <dbReference type="EMBL" id="KAK9665797.1"/>
    </source>
</evidence>
<feature type="transmembrane region" description="Helical" evidence="6">
    <location>
        <begin position="35"/>
        <end position="57"/>
    </location>
</feature>
<feature type="transmembrane region" description="Helical" evidence="6">
    <location>
        <begin position="185"/>
        <end position="210"/>
    </location>
</feature>
<dbReference type="GO" id="GO:0016020">
    <property type="term" value="C:membrane"/>
    <property type="evidence" value="ECO:0007669"/>
    <property type="project" value="UniProtKB-SubCell"/>
</dbReference>
<name>A0AAW1GW10_SAPOF</name>
<protein>
    <recommendedName>
        <fullName evidence="7">Fatty acid hydroxylase domain-containing protein</fullName>
    </recommendedName>
</protein>
<dbReference type="Pfam" id="PF04116">
    <property type="entry name" value="FA_hydroxylase"/>
    <property type="match status" value="1"/>
</dbReference>
<dbReference type="AlphaFoldDB" id="A0AAW1GW10"/>
<keyword evidence="9" id="KW-1185">Reference proteome</keyword>
<proteinExistence type="inferred from homology"/>
<reference evidence="8" key="1">
    <citation type="submission" date="2024-03" db="EMBL/GenBank/DDBJ databases">
        <title>WGS assembly of Saponaria officinalis var. Norfolk2.</title>
        <authorList>
            <person name="Jenkins J."/>
            <person name="Shu S."/>
            <person name="Grimwood J."/>
            <person name="Barry K."/>
            <person name="Goodstein D."/>
            <person name="Schmutz J."/>
            <person name="Leebens-Mack J."/>
            <person name="Osbourn A."/>
        </authorList>
    </citation>
    <scope>NUCLEOTIDE SEQUENCE [LARGE SCALE GENOMIC DNA]</scope>
    <source>
        <strain evidence="8">JIC</strain>
    </source>
</reference>
<evidence type="ECO:0000256" key="3">
    <source>
        <dbReference type="ARBA" id="ARBA00022692"/>
    </source>
</evidence>
<keyword evidence="4 6" id="KW-1133">Transmembrane helix</keyword>
<feature type="domain" description="Fatty acid hydroxylase" evidence="7">
    <location>
        <begin position="123"/>
        <end position="251"/>
    </location>
</feature>
<keyword evidence="3 6" id="KW-0812">Transmembrane</keyword>
<organism evidence="8 9">
    <name type="scientific">Saponaria officinalis</name>
    <name type="common">Common soapwort</name>
    <name type="synonym">Lychnis saponaria</name>
    <dbReference type="NCBI Taxonomy" id="3572"/>
    <lineage>
        <taxon>Eukaryota</taxon>
        <taxon>Viridiplantae</taxon>
        <taxon>Streptophyta</taxon>
        <taxon>Embryophyta</taxon>
        <taxon>Tracheophyta</taxon>
        <taxon>Spermatophyta</taxon>
        <taxon>Magnoliopsida</taxon>
        <taxon>eudicotyledons</taxon>
        <taxon>Gunneridae</taxon>
        <taxon>Pentapetalae</taxon>
        <taxon>Caryophyllales</taxon>
        <taxon>Caryophyllaceae</taxon>
        <taxon>Caryophylleae</taxon>
        <taxon>Saponaria</taxon>
    </lineage>
</organism>
<keyword evidence="5 6" id="KW-0472">Membrane</keyword>
<dbReference type="GO" id="GO:0016491">
    <property type="term" value="F:oxidoreductase activity"/>
    <property type="evidence" value="ECO:0007669"/>
    <property type="project" value="InterPro"/>
</dbReference>
<evidence type="ECO:0000256" key="6">
    <source>
        <dbReference type="SAM" id="Phobius"/>
    </source>
</evidence>
<comment type="subcellular location">
    <subcellularLocation>
        <location evidence="1">Membrane</location>
    </subcellularLocation>
</comment>
<dbReference type="InterPro" id="IPR050307">
    <property type="entry name" value="Sterol_Desaturase_Related"/>
</dbReference>
<sequence>MEDYTKAFIEVTSFYNNMIVPEKLSAWLPHFLCSWLRSILGALVLYPVTTLLCLNFWKRYSSSTKDGMPSRRAMISDASIALISIPGSMLFSTAFEWMAENGWTRCYPRISDVGWPAYFCHLLIYLSLAEFGIYWSHRLLHQIKFLYKYVHASHHRVSKEVLISPFAGWSGHPLDGALQELPLGLALMIVPMHFTTFMALFLVEAVWGVIIHDRSDAKSWPIMGSDYHTVHTATHYNYGNYTIFMDWLFGTLRHPIHRHHQD</sequence>